<organism evidence="1">
    <name type="scientific">Medioppia subpectinata</name>
    <dbReference type="NCBI Taxonomy" id="1979941"/>
    <lineage>
        <taxon>Eukaryota</taxon>
        <taxon>Metazoa</taxon>
        <taxon>Ecdysozoa</taxon>
        <taxon>Arthropoda</taxon>
        <taxon>Chelicerata</taxon>
        <taxon>Arachnida</taxon>
        <taxon>Acari</taxon>
        <taxon>Acariformes</taxon>
        <taxon>Sarcoptiformes</taxon>
        <taxon>Oribatida</taxon>
        <taxon>Brachypylina</taxon>
        <taxon>Oppioidea</taxon>
        <taxon>Oppiidae</taxon>
        <taxon>Medioppia</taxon>
    </lineage>
</organism>
<accession>A0A7R9L367</accession>
<dbReference type="AlphaFoldDB" id="A0A7R9L367"/>
<proteinExistence type="predicted"/>
<name>A0A7R9L367_9ACAR</name>
<dbReference type="SUPFAM" id="SSF48576">
    <property type="entry name" value="Terpenoid synthases"/>
    <property type="match status" value="1"/>
</dbReference>
<evidence type="ECO:0000313" key="2">
    <source>
        <dbReference type="Proteomes" id="UP000759131"/>
    </source>
</evidence>
<dbReference type="OrthoDB" id="6486656at2759"/>
<evidence type="ECO:0000313" key="1">
    <source>
        <dbReference type="EMBL" id="CAD7634290.1"/>
    </source>
</evidence>
<gene>
    <name evidence="1" type="ORF">OSB1V03_LOCUS14686</name>
</gene>
<keyword evidence="2" id="KW-1185">Reference proteome</keyword>
<feature type="non-terminal residue" evidence="1">
    <location>
        <position position="1"/>
    </location>
</feature>
<sequence>MKPEECAEGRLTSSCDRGLRQYPHRYPTPRFHTAMPFKRNPMDITHEHRMREWVGWLYPSSQLNRRHYDMLGHSAFMTAYFYPEPIAESRYGDILKIFIHFFIIDDHTDNPSYGDVRRRVDEGRLVWGQFRAMFDELAGARVPMNEWKSYVVGVYPVYKEVYQALDADQRLRYVDEWQKYCDGCQEENEALSKMTDFTPITLQQYWSIRVKSIGIRPSIQLLEYLYEFHIPNWEHPD</sequence>
<dbReference type="EMBL" id="CAJPIZ010014344">
    <property type="protein sequence ID" value="CAG2114720.1"/>
    <property type="molecule type" value="Genomic_DNA"/>
</dbReference>
<dbReference type="InterPro" id="IPR008949">
    <property type="entry name" value="Isoprenoid_synthase_dom_sf"/>
</dbReference>
<reference evidence="1" key="1">
    <citation type="submission" date="2020-11" db="EMBL/GenBank/DDBJ databases">
        <authorList>
            <person name="Tran Van P."/>
        </authorList>
    </citation>
    <scope>NUCLEOTIDE SEQUENCE</scope>
</reference>
<dbReference type="EMBL" id="OC868919">
    <property type="protein sequence ID" value="CAD7634290.1"/>
    <property type="molecule type" value="Genomic_DNA"/>
</dbReference>
<dbReference type="Proteomes" id="UP000759131">
    <property type="component" value="Unassembled WGS sequence"/>
</dbReference>
<dbReference type="Gene3D" id="1.10.600.10">
    <property type="entry name" value="Farnesyl Diphosphate Synthase"/>
    <property type="match status" value="1"/>
</dbReference>
<protein>
    <submittedName>
        <fullName evidence="1">Uncharacterized protein</fullName>
    </submittedName>
</protein>
<dbReference type="Pfam" id="PF19086">
    <property type="entry name" value="Terpene_syn_C_2"/>
    <property type="match status" value="1"/>
</dbReference>